<reference evidence="1" key="1">
    <citation type="submission" date="2022-11" db="EMBL/GenBank/DDBJ databases">
        <title>Genome Sequence of Boeremia exigua.</title>
        <authorList>
            <person name="Buettner E."/>
        </authorList>
    </citation>
    <scope>NUCLEOTIDE SEQUENCE</scope>
    <source>
        <strain evidence="1">CU02</strain>
    </source>
</reference>
<comment type="caution">
    <text evidence="1">The sequence shown here is derived from an EMBL/GenBank/DDBJ whole genome shotgun (WGS) entry which is preliminary data.</text>
</comment>
<keyword evidence="2" id="KW-1185">Reference proteome</keyword>
<evidence type="ECO:0000313" key="2">
    <source>
        <dbReference type="Proteomes" id="UP001153331"/>
    </source>
</evidence>
<protein>
    <submittedName>
        <fullName evidence="1">Uncharacterized protein</fullName>
    </submittedName>
</protein>
<gene>
    <name evidence="1" type="ORF">OPT61_g1155</name>
</gene>
<sequence length="376" mass="43133">MSVLIAEEGKIKHLSDVLDEMRERFMIHGSRLPFNWVLRLRAYGKKIINSSTSLGYIYWSDDHERLTYKQLELSIADFKKFVATQVALAQSELEQLFLIHSDETREDVIPAFKLRDLKDDPTESAKGWSFCKDVRNKDVLPEGKRRMLDRVLQADALRAEFTGLRKKDSKLKGDASWISTCLSNALKEEARTHLQTHLNITYYRHVAIAISRVYIKSGGFKRDYGIEEKTLNDQASYTTWKAGSIYARGLEEAPRAIEARRAEYWIVSREWHSFLGFCAYLPCTKRPALFNVLDEEGTAAGSRKKQRCAWAGLIEYASKLEVPSQVIKPIQELPVPAANSINSVRVSCLQLGQIKSYVQRSYYVRRKEAKLIADKV</sequence>
<dbReference type="EMBL" id="JAPHNI010000043">
    <property type="protein sequence ID" value="KAJ8117730.1"/>
    <property type="molecule type" value="Genomic_DNA"/>
</dbReference>
<accession>A0ACC2IRE4</accession>
<dbReference type="Proteomes" id="UP001153331">
    <property type="component" value="Unassembled WGS sequence"/>
</dbReference>
<proteinExistence type="predicted"/>
<name>A0ACC2IRE4_9PLEO</name>
<evidence type="ECO:0000313" key="1">
    <source>
        <dbReference type="EMBL" id="KAJ8117730.1"/>
    </source>
</evidence>
<organism evidence="1 2">
    <name type="scientific">Boeremia exigua</name>
    <dbReference type="NCBI Taxonomy" id="749465"/>
    <lineage>
        <taxon>Eukaryota</taxon>
        <taxon>Fungi</taxon>
        <taxon>Dikarya</taxon>
        <taxon>Ascomycota</taxon>
        <taxon>Pezizomycotina</taxon>
        <taxon>Dothideomycetes</taxon>
        <taxon>Pleosporomycetidae</taxon>
        <taxon>Pleosporales</taxon>
        <taxon>Pleosporineae</taxon>
        <taxon>Didymellaceae</taxon>
        <taxon>Boeremia</taxon>
    </lineage>
</organism>